<dbReference type="CDD" id="cd00180">
    <property type="entry name" value="PKc"/>
    <property type="match status" value="1"/>
</dbReference>
<organism evidence="6 7">
    <name type="scientific">Endocarpon pusillum</name>
    <dbReference type="NCBI Taxonomy" id="364733"/>
    <lineage>
        <taxon>Eukaryota</taxon>
        <taxon>Fungi</taxon>
        <taxon>Dikarya</taxon>
        <taxon>Ascomycota</taxon>
        <taxon>Pezizomycotina</taxon>
        <taxon>Eurotiomycetes</taxon>
        <taxon>Chaetothyriomycetidae</taxon>
        <taxon>Verrucariales</taxon>
        <taxon>Verrucariaceae</taxon>
        <taxon>Endocarpon</taxon>
    </lineage>
</organism>
<evidence type="ECO:0000256" key="1">
    <source>
        <dbReference type="ARBA" id="ARBA00022574"/>
    </source>
</evidence>
<keyword evidence="7" id="KW-1185">Reference proteome</keyword>
<dbReference type="PROSITE" id="PS50011">
    <property type="entry name" value="PROTEIN_KINASE_DOM"/>
    <property type="match status" value="1"/>
</dbReference>
<dbReference type="PROSITE" id="PS50294">
    <property type="entry name" value="WD_REPEATS_REGION"/>
    <property type="match status" value="2"/>
</dbReference>
<keyword evidence="2" id="KW-0677">Repeat</keyword>
<feature type="compositionally biased region" description="Polar residues" evidence="4">
    <location>
        <begin position="345"/>
        <end position="359"/>
    </location>
</feature>
<dbReference type="SUPFAM" id="SSF56112">
    <property type="entry name" value="Protein kinase-like (PK-like)"/>
    <property type="match status" value="1"/>
</dbReference>
<dbReference type="Gene3D" id="2.130.10.10">
    <property type="entry name" value="YVTN repeat-like/Quinoprotein amine dehydrogenase"/>
    <property type="match status" value="3"/>
</dbReference>
<keyword evidence="1 3" id="KW-0853">WD repeat</keyword>
<evidence type="ECO:0000313" key="6">
    <source>
        <dbReference type="EMBL" id="KAF7509880.1"/>
    </source>
</evidence>
<feature type="region of interest" description="Disordered" evidence="4">
    <location>
        <begin position="331"/>
        <end position="359"/>
    </location>
</feature>
<dbReference type="PANTHER" id="PTHR19848">
    <property type="entry name" value="WD40 REPEAT PROTEIN"/>
    <property type="match status" value="1"/>
</dbReference>
<dbReference type="Gene3D" id="1.10.510.10">
    <property type="entry name" value="Transferase(Phosphotransferase) domain 1"/>
    <property type="match status" value="1"/>
</dbReference>
<accession>A0A8H7AIT3</accession>
<dbReference type="InterPro" id="IPR008271">
    <property type="entry name" value="Ser/Thr_kinase_AS"/>
</dbReference>
<feature type="domain" description="Protein kinase" evidence="5">
    <location>
        <begin position="42"/>
        <end position="309"/>
    </location>
</feature>
<dbReference type="PROSITE" id="PS00678">
    <property type="entry name" value="WD_REPEATS_1"/>
    <property type="match status" value="1"/>
</dbReference>
<dbReference type="AlphaFoldDB" id="A0A8H7AIT3"/>
<dbReference type="OrthoDB" id="10252171at2759"/>
<dbReference type="InterPro" id="IPR011009">
    <property type="entry name" value="Kinase-like_dom_sf"/>
</dbReference>
<evidence type="ECO:0000256" key="2">
    <source>
        <dbReference type="ARBA" id="ARBA00022737"/>
    </source>
</evidence>
<proteinExistence type="predicted"/>
<feature type="repeat" description="WD" evidence="3">
    <location>
        <begin position="750"/>
        <end position="792"/>
    </location>
</feature>
<dbReference type="Pfam" id="PF00400">
    <property type="entry name" value="WD40"/>
    <property type="match status" value="5"/>
</dbReference>
<evidence type="ECO:0000259" key="5">
    <source>
        <dbReference type="PROSITE" id="PS50011"/>
    </source>
</evidence>
<dbReference type="Proteomes" id="UP000606974">
    <property type="component" value="Unassembled WGS sequence"/>
</dbReference>
<gene>
    <name evidence="6" type="ORF">GJ744_007391</name>
</gene>
<dbReference type="PROSITE" id="PS50082">
    <property type="entry name" value="WD_REPEATS_2"/>
    <property type="match status" value="2"/>
</dbReference>
<evidence type="ECO:0000256" key="4">
    <source>
        <dbReference type="SAM" id="MobiDB-lite"/>
    </source>
</evidence>
<dbReference type="InterPro" id="IPR015943">
    <property type="entry name" value="WD40/YVTN_repeat-like_dom_sf"/>
</dbReference>
<name>A0A8H7AIT3_9EURO</name>
<dbReference type="Pfam" id="PF00069">
    <property type="entry name" value="Pkinase"/>
    <property type="match status" value="1"/>
</dbReference>
<dbReference type="CDD" id="cd00200">
    <property type="entry name" value="WD40"/>
    <property type="match status" value="1"/>
</dbReference>
<dbReference type="PANTHER" id="PTHR19848:SF8">
    <property type="entry name" value="F-BOX AND WD REPEAT DOMAIN CONTAINING 7"/>
    <property type="match status" value="1"/>
</dbReference>
<evidence type="ECO:0000313" key="7">
    <source>
        <dbReference type="Proteomes" id="UP000606974"/>
    </source>
</evidence>
<evidence type="ECO:0000256" key="3">
    <source>
        <dbReference type="PROSITE-ProRule" id="PRU00221"/>
    </source>
</evidence>
<sequence length="832" mass="94125">MPRLPDLVRDSRLDTEFRDSITIHSYREIDEIGGRFSRKEQWKWERYLGGGGFGQVKLQRCISKVAKPDSIRAVKIMDKKSLDYHRELEAITKFSNDRYKRWFVKSFGWFEDPTSIFITMEYCRHGDLHHYLEEKRFLPPIEVQQLACQIVEGLDQMHQNDFAHRDLKPGNILIKSKPPERWWIVLADFGITKRADVSNGPTTAIKGTNTFMAPELLGYLEQIRPKSIADFKAADMWALGEVVFQMLVGEATFQNPVEIMRYCTGQREFPSHRLPISAADDGCEFVTRLMIALPQDRITTTQCIRHRWIQSLVEDELSALSLEYNKPLTPEISQKKPASASASAQWSDLSNPEHSPTQTTAQWRLDTAVHIRDSTAGPTQFQSTSSGIPIQHNQYPNNQESLALAEIKLEQTLVGHSGYVYEVVFSPDGEWLASASEDKTVRLWDARSGKLVITFEGFSHPAEQMAFSPDSKRLVFVVHETLSLWDVRSEELVKTIKGFPIMTRNLAFSPDSKRLAAAADSFKEIWLWDARSGELVKTLCHTTFTSSSVFPPRMSSVFSPDSRWLASCSSRVSSIRLWDASSGELVKEFDNHSDDSHGMMSIAFSPDSKRLAAGCEKRIIVYEWSQLNGIGDYTSGPENGRVELWDLRSGELMQTLLTKGTTVNQVVFSPCGERLVSAGAYGEDGTSQLWDTWSGERVKMLGGYTDTVNHFVFSSDGKRLAANAPLMRDRDTLETVWLWDAMSGELVKKLEGHSTNVGMFAFSPDCMQLAACSWPDRMVRLWDARSGELVQMFKDYSGTEKTYCPPFAFSPDSKRLAIGRADGTMQLRLAKC</sequence>
<dbReference type="GO" id="GO:0005524">
    <property type="term" value="F:ATP binding"/>
    <property type="evidence" value="ECO:0007669"/>
    <property type="project" value="InterPro"/>
</dbReference>
<dbReference type="SMART" id="SM00220">
    <property type="entry name" value="S_TKc"/>
    <property type="match status" value="1"/>
</dbReference>
<dbReference type="GO" id="GO:0004672">
    <property type="term" value="F:protein kinase activity"/>
    <property type="evidence" value="ECO:0007669"/>
    <property type="project" value="InterPro"/>
</dbReference>
<reference evidence="6" key="1">
    <citation type="submission" date="2020-02" db="EMBL/GenBank/DDBJ databases">
        <authorList>
            <person name="Palmer J.M."/>
        </authorList>
    </citation>
    <scope>NUCLEOTIDE SEQUENCE</scope>
    <source>
        <strain evidence="6">EPUS1.4</strain>
        <tissue evidence="6">Thallus</tissue>
    </source>
</reference>
<dbReference type="EMBL" id="JAACFV010000036">
    <property type="protein sequence ID" value="KAF7509880.1"/>
    <property type="molecule type" value="Genomic_DNA"/>
</dbReference>
<dbReference type="PROSITE" id="PS00108">
    <property type="entry name" value="PROTEIN_KINASE_ST"/>
    <property type="match status" value="1"/>
</dbReference>
<dbReference type="InterPro" id="IPR000719">
    <property type="entry name" value="Prot_kinase_dom"/>
</dbReference>
<protein>
    <recommendedName>
        <fullName evidence="5">Protein kinase domain-containing protein</fullName>
    </recommendedName>
</protein>
<dbReference type="InterPro" id="IPR011047">
    <property type="entry name" value="Quinoprotein_ADH-like_sf"/>
</dbReference>
<dbReference type="InterPro" id="IPR019775">
    <property type="entry name" value="WD40_repeat_CS"/>
</dbReference>
<dbReference type="InterPro" id="IPR001680">
    <property type="entry name" value="WD40_rpt"/>
</dbReference>
<dbReference type="SMART" id="SM00320">
    <property type="entry name" value="WD40"/>
    <property type="match status" value="8"/>
</dbReference>
<dbReference type="SUPFAM" id="SSF50998">
    <property type="entry name" value="Quinoprotein alcohol dehydrogenase-like"/>
    <property type="match status" value="1"/>
</dbReference>
<feature type="repeat" description="WD" evidence="3">
    <location>
        <begin position="413"/>
        <end position="454"/>
    </location>
</feature>
<comment type="caution">
    <text evidence="6">The sequence shown here is derived from an EMBL/GenBank/DDBJ whole genome shotgun (WGS) entry which is preliminary data.</text>
</comment>